<evidence type="ECO:0000259" key="3">
    <source>
        <dbReference type="PROSITE" id="PS51781"/>
    </source>
</evidence>
<dbReference type="Pfam" id="PF09992">
    <property type="entry name" value="NAGPA"/>
    <property type="match status" value="1"/>
</dbReference>
<evidence type="ECO:0000313" key="4">
    <source>
        <dbReference type="EMBL" id="QGP93077.1"/>
    </source>
</evidence>
<organism evidence="4 5">
    <name type="scientific">Neomoorella glycerini</name>
    <dbReference type="NCBI Taxonomy" id="55779"/>
    <lineage>
        <taxon>Bacteria</taxon>
        <taxon>Bacillati</taxon>
        <taxon>Bacillota</taxon>
        <taxon>Clostridia</taxon>
        <taxon>Neomoorellales</taxon>
        <taxon>Neomoorellaceae</taxon>
        <taxon>Neomoorella</taxon>
    </lineage>
</organism>
<dbReference type="PANTHER" id="PTHR40446">
    <property type="entry name" value="N-ACETYLGLUCOSAMINE-1-PHOSPHODIESTER ALPHA-N-ACETYLGLUCOSAMINIDASE"/>
    <property type="match status" value="1"/>
</dbReference>
<proteinExistence type="predicted"/>
<dbReference type="OrthoDB" id="9809781at2"/>
<dbReference type="Pfam" id="PF08239">
    <property type="entry name" value="SH3_3"/>
    <property type="match status" value="1"/>
</dbReference>
<dbReference type="InterPro" id="IPR003646">
    <property type="entry name" value="SH3-like_bac-type"/>
</dbReference>
<name>A0A6I5ZU63_9FIRM</name>
<dbReference type="PROSITE" id="PS50002">
    <property type="entry name" value="SH3"/>
    <property type="match status" value="1"/>
</dbReference>
<evidence type="ECO:0000259" key="2">
    <source>
        <dbReference type="PROSITE" id="PS50002"/>
    </source>
</evidence>
<accession>A0A6I5ZU63</accession>
<dbReference type="Proteomes" id="UP000425916">
    <property type="component" value="Chromosome"/>
</dbReference>
<dbReference type="RefSeq" id="WP_156274246.1">
    <property type="nucleotide sequence ID" value="NZ_CP046244.1"/>
</dbReference>
<dbReference type="InterPro" id="IPR018711">
    <property type="entry name" value="NAGPA"/>
</dbReference>
<feature type="domain" description="SH3" evidence="2">
    <location>
        <begin position="627"/>
        <end position="690"/>
    </location>
</feature>
<dbReference type="PANTHER" id="PTHR40446:SF2">
    <property type="entry name" value="N-ACETYLGLUCOSAMINE-1-PHOSPHODIESTER ALPHA-N-ACETYLGLUCOSAMINIDASE"/>
    <property type="match status" value="1"/>
</dbReference>
<dbReference type="InterPro" id="IPR001452">
    <property type="entry name" value="SH3_domain"/>
</dbReference>
<gene>
    <name evidence="4" type="ORF">MGLY_24740</name>
</gene>
<keyword evidence="5" id="KW-1185">Reference proteome</keyword>
<dbReference type="Gene3D" id="2.60.40.1080">
    <property type="match status" value="1"/>
</dbReference>
<evidence type="ECO:0000313" key="5">
    <source>
        <dbReference type="Proteomes" id="UP000425916"/>
    </source>
</evidence>
<keyword evidence="4" id="KW-0378">Hydrolase</keyword>
<dbReference type="PROSITE" id="PS51781">
    <property type="entry name" value="SH3B"/>
    <property type="match status" value="1"/>
</dbReference>
<dbReference type="SMART" id="SM00287">
    <property type="entry name" value="SH3b"/>
    <property type="match status" value="1"/>
</dbReference>
<sequence>MSYNSKRFSSILLVIFLAFGLLANPLLSLAAAAWQVVPEVEEVPLATGVQYSAYKISTPDYKEALKVLTIDPRDRFTVLETVLSHGNLALDQERPTAMAARLAKEGKAAVAATNGDFYSTQVPYLPIGLQISNGELLISPQGFPALGLTRDKKAIIGTPVMAAYLTVTREIPGKGGSVARVVYTYPIAHVNRERGADMLVLYTPAFAARTGTNDYGTEIILKGVDLPVKAGRTYTGTVAARIDAKGNNPIPPDGVVLSGHGKAQEFLQQLHAGDKVNFTIRFTDTRWHDVIQAVGGHEIILQNGQVVLPANSTDPLVRSRHPRTAVGLTKDGRLEIVVADGRQPGYSNGMTLYELAAFMQARGMVAALNLDGGGSSVLAARNAGEYELSILNKPSDGQERPVTNGLVVFSTAPRGQLSHLYLLPGAIKVYKGSKVQFSLKAQDNYYNPAPVPAGVTWHVAGNVGRFISPGLFQAEHPGQGEITARAGMVKATSRVTVVDKVYRLEITPAIATLQPGAVQQFTVTAFDAGGNEIYVDSSLYRWTASEGLGRFDPEKGQLVLAKIASNAWVKVRLGDREAVAAINPALELALALDGQPVAGQEVTLVVRHNGAPVAGAVVQQIQPAATLGQVTARALYVRTGPGTGHKAITQVPKGYRLAILARLENGWLQVRLQDDREGYVAGEYVIVQEGSRNLGATDAAGKIRFTAKVAGSYSFVAMKEGFLQANLNVVFSEK</sequence>
<reference evidence="4 5" key="1">
    <citation type="submission" date="2019-11" db="EMBL/GenBank/DDBJ databases">
        <title>Genome sequence of Moorella glycerini DSM11254.</title>
        <authorList>
            <person name="Poehlein A."/>
            <person name="Boeer T."/>
            <person name="Daniel R."/>
        </authorList>
    </citation>
    <scope>NUCLEOTIDE SEQUENCE [LARGE SCALE GENOMIC DNA]</scope>
    <source>
        <strain evidence="4 5">DSM 11254</strain>
    </source>
</reference>
<dbReference type="AlphaFoldDB" id="A0A6I5ZU63"/>
<dbReference type="GO" id="GO:0016798">
    <property type="term" value="F:hydrolase activity, acting on glycosyl bonds"/>
    <property type="evidence" value="ECO:0007669"/>
    <property type="project" value="UniProtKB-KW"/>
</dbReference>
<feature type="domain" description="SH3b" evidence="3">
    <location>
        <begin position="625"/>
        <end position="689"/>
    </location>
</feature>
<dbReference type="EMBL" id="CP046244">
    <property type="protein sequence ID" value="QGP93077.1"/>
    <property type="molecule type" value="Genomic_DNA"/>
</dbReference>
<keyword evidence="4" id="KW-0326">Glycosidase</keyword>
<dbReference type="Gene3D" id="2.30.30.40">
    <property type="entry name" value="SH3 Domains"/>
    <property type="match status" value="1"/>
</dbReference>
<evidence type="ECO:0000256" key="1">
    <source>
        <dbReference type="ARBA" id="ARBA00022443"/>
    </source>
</evidence>
<protein>
    <submittedName>
        <fullName evidence="4">Phosphodiester glycosidase</fullName>
    </submittedName>
</protein>
<keyword evidence="1" id="KW-0728">SH3 domain</keyword>